<accession>A0A3N4VD60</accession>
<gene>
    <name evidence="3" type="ORF">EDC50_0103</name>
</gene>
<evidence type="ECO:0000313" key="4">
    <source>
        <dbReference type="Proteomes" id="UP000269708"/>
    </source>
</evidence>
<evidence type="ECO:0000256" key="2">
    <source>
        <dbReference type="SAM" id="Phobius"/>
    </source>
</evidence>
<dbReference type="Proteomes" id="UP000269708">
    <property type="component" value="Unassembled WGS sequence"/>
</dbReference>
<dbReference type="AlphaFoldDB" id="A0A3N4VD60"/>
<reference evidence="3 4" key="1">
    <citation type="submission" date="2018-11" db="EMBL/GenBank/DDBJ databases">
        <title>Genomic Encyclopedia of Type Strains, Phase IV (KMG-IV): sequencing the most valuable type-strain genomes for metagenomic binning, comparative biology and taxonomic classification.</title>
        <authorList>
            <person name="Goeker M."/>
        </authorList>
    </citation>
    <scope>NUCLEOTIDE SEQUENCE [LARGE SCALE GENOMIC DNA]</scope>
    <source>
        <strain evidence="3 4">DSM 25623</strain>
    </source>
</reference>
<feature type="transmembrane region" description="Helical" evidence="2">
    <location>
        <begin position="51"/>
        <end position="70"/>
    </location>
</feature>
<proteinExistence type="predicted"/>
<evidence type="ECO:0000256" key="1">
    <source>
        <dbReference type="SAM" id="MobiDB-lite"/>
    </source>
</evidence>
<name>A0A3N4VD60_9GAMM</name>
<feature type="region of interest" description="Disordered" evidence="1">
    <location>
        <begin position="130"/>
        <end position="152"/>
    </location>
</feature>
<dbReference type="EMBL" id="RKQN01000001">
    <property type="protein sequence ID" value="RPE80936.1"/>
    <property type="molecule type" value="Genomic_DNA"/>
</dbReference>
<protein>
    <submittedName>
        <fullName evidence="3">Uncharacterized protein</fullName>
    </submittedName>
</protein>
<sequence>MPDLTPRHDPPEGWREAFAALPLEAPPADRWPQVARALQARAATARRRRPLLWLAAAATVACAALLPLRLQRQAPPAGEDAAPVAAVPRAAPDAASAASSRQPPAALAPGRAAAPVPVRADAATERLAAVPAARSAPGGDAGTEMPGPAAAASAGERAVAAAAPGNADAGALRELQAESARLEALIALARDERVMSARDAALSDALGARVGAIDAALSQPRLDAQARDALWRQRVSALRELAAIETTQRWLAARGERYDGALVAVD</sequence>
<organism evidence="3 4">
    <name type="scientific">Vulcaniibacterium tengchongense</name>
    <dbReference type="NCBI Taxonomy" id="1273429"/>
    <lineage>
        <taxon>Bacteria</taxon>
        <taxon>Pseudomonadati</taxon>
        <taxon>Pseudomonadota</taxon>
        <taxon>Gammaproteobacteria</taxon>
        <taxon>Lysobacterales</taxon>
        <taxon>Lysobacteraceae</taxon>
        <taxon>Vulcaniibacterium</taxon>
    </lineage>
</organism>
<keyword evidence="4" id="KW-1185">Reference proteome</keyword>
<dbReference type="RefSeq" id="WP_123768531.1">
    <property type="nucleotide sequence ID" value="NZ_RKQN01000001.1"/>
</dbReference>
<evidence type="ECO:0000313" key="3">
    <source>
        <dbReference type="EMBL" id="RPE80936.1"/>
    </source>
</evidence>
<keyword evidence="2" id="KW-1133">Transmembrane helix</keyword>
<feature type="region of interest" description="Disordered" evidence="1">
    <location>
        <begin position="93"/>
        <end position="113"/>
    </location>
</feature>
<keyword evidence="2" id="KW-0812">Transmembrane</keyword>
<comment type="caution">
    <text evidence="3">The sequence shown here is derived from an EMBL/GenBank/DDBJ whole genome shotgun (WGS) entry which is preliminary data.</text>
</comment>
<keyword evidence="2" id="KW-0472">Membrane</keyword>